<feature type="compositionally biased region" description="Basic residues" evidence="2">
    <location>
        <begin position="1"/>
        <end position="11"/>
    </location>
</feature>
<dbReference type="AlphaFoldDB" id="A0AAN8ILK7"/>
<evidence type="ECO:0000259" key="3">
    <source>
        <dbReference type="PROSITE" id="PS51303"/>
    </source>
</evidence>
<feature type="region of interest" description="Disordered" evidence="2">
    <location>
        <begin position="1"/>
        <end position="27"/>
    </location>
</feature>
<dbReference type="PANTHER" id="PTHR24211:SF20">
    <property type="entry name" value="PROTEIN ESPINAS-RELATED"/>
    <property type="match status" value="1"/>
</dbReference>
<dbReference type="InterPro" id="IPR033723">
    <property type="entry name" value="PET_prickle"/>
</dbReference>
<dbReference type="Proteomes" id="UP001331761">
    <property type="component" value="Unassembled WGS sequence"/>
</dbReference>
<gene>
    <name evidence="4" type="ORF">GCK32_019046</name>
</gene>
<dbReference type="InterPro" id="IPR047120">
    <property type="entry name" value="Pk/Esn/Tes"/>
</dbReference>
<dbReference type="InterPro" id="IPR010442">
    <property type="entry name" value="PET_domain"/>
</dbReference>
<dbReference type="PANTHER" id="PTHR24211">
    <property type="entry name" value="LIM DOMAIN-CONTAINING PROTEIN"/>
    <property type="match status" value="1"/>
</dbReference>
<reference evidence="4 5" key="1">
    <citation type="submission" date="2019-10" db="EMBL/GenBank/DDBJ databases">
        <title>Assembly and Annotation for the nematode Trichostrongylus colubriformis.</title>
        <authorList>
            <person name="Martin J."/>
        </authorList>
    </citation>
    <scope>NUCLEOTIDE SEQUENCE [LARGE SCALE GENOMIC DNA]</scope>
    <source>
        <strain evidence="4">G859</strain>
        <tissue evidence="4">Whole worm</tissue>
    </source>
</reference>
<organism evidence="4 5">
    <name type="scientific">Trichostrongylus colubriformis</name>
    <name type="common">Black scour worm</name>
    <dbReference type="NCBI Taxonomy" id="6319"/>
    <lineage>
        <taxon>Eukaryota</taxon>
        <taxon>Metazoa</taxon>
        <taxon>Ecdysozoa</taxon>
        <taxon>Nematoda</taxon>
        <taxon>Chromadorea</taxon>
        <taxon>Rhabditida</taxon>
        <taxon>Rhabditina</taxon>
        <taxon>Rhabditomorpha</taxon>
        <taxon>Strongyloidea</taxon>
        <taxon>Trichostrongylidae</taxon>
        <taxon>Trichostrongylus</taxon>
    </lineage>
</organism>
<evidence type="ECO:0000256" key="2">
    <source>
        <dbReference type="SAM" id="MobiDB-lite"/>
    </source>
</evidence>
<dbReference type="CDD" id="cd09827">
    <property type="entry name" value="PET_Prickle"/>
    <property type="match status" value="1"/>
</dbReference>
<comment type="caution">
    <text evidence="4">The sequence shown here is derived from an EMBL/GenBank/DDBJ whole genome shotgun (WGS) entry which is preliminary data.</text>
</comment>
<keyword evidence="5" id="KW-1185">Reference proteome</keyword>
<name>A0AAN8ILK7_TRICO</name>
<evidence type="ECO:0000313" key="5">
    <source>
        <dbReference type="Proteomes" id="UP001331761"/>
    </source>
</evidence>
<keyword evidence="1" id="KW-0677">Repeat</keyword>
<evidence type="ECO:0000256" key="1">
    <source>
        <dbReference type="ARBA" id="ARBA00022737"/>
    </source>
</evidence>
<feature type="domain" description="PET" evidence="3">
    <location>
        <begin position="32"/>
        <end position="140"/>
    </location>
</feature>
<sequence>MSDRVRRRRSRELRAPRNDGGLSPASRLRIAADVHRHSTSDDDSGCVLEEYAWVPSGLKPNMVHMYFATLPEEKVPYVNSAGEKWRIRQLRHQLPPQDSDPRYCARLTADEEDELRLFERRRKAECLGRGTIERVPYDERSRKCATLVEDINQSAAIGRPFGSRCAKELPSSRIMTISLPYRTP</sequence>
<dbReference type="GO" id="GO:0008270">
    <property type="term" value="F:zinc ion binding"/>
    <property type="evidence" value="ECO:0007669"/>
    <property type="project" value="InterPro"/>
</dbReference>
<proteinExistence type="predicted"/>
<protein>
    <submittedName>
        <fullName evidence="4">PET domain-containing protein</fullName>
    </submittedName>
</protein>
<dbReference type="EMBL" id="WIXE01013409">
    <property type="protein sequence ID" value="KAK5975138.1"/>
    <property type="molecule type" value="Genomic_DNA"/>
</dbReference>
<evidence type="ECO:0000313" key="4">
    <source>
        <dbReference type="EMBL" id="KAK5975138.1"/>
    </source>
</evidence>
<dbReference type="Pfam" id="PF06297">
    <property type="entry name" value="PET"/>
    <property type="match status" value="1"/>
</dbReference>
<dbReference type="PROSITE" id="PS51303">
    <property type="entry name" value="PET"/>
    <property type="match status" value="1"/>
</dbReference>
<accession>A0AAN8ILK7</accession>